<evidence type="ECO:0000256" key="4">
    <source>
        <dbReference type="ARBA" id="ARBA00038440"/>
    </source>
</evidence>
<comment type="catalytic activity">
    <reaction evidence="5 6">
        <text>N(1)-(5-phospho-beta-D-ribosyl)glycinamide + (6R)-10-formyltetrahydrofolate = N(2)-formyl-N(1)-(5-phospho-beta-D-ribosyl)glycinamide + (6S)-5,6,7,8-tetrahydrofolate + H(+)</text>
        <dbReference type="Rhea" id="RHEA:15053"/>
        <dbReference type="ChEBI" id="CHEBI:15378"/>
        <dbReference type="ChEBI" id="CHEBI:57453"/>
        <dbReference type="ChEBI" id="CHEBI:143788"/>
        <dbReference type="ChEBI" id="CHEBI:147286"/>
        <dbReference type="ChEBI" id="CHEBI:195366"/>
        <dbReference type="EC" id="2.1.2.2"/>
    </reaction>
</comment>
<evidence type="ECO:0000259" key="7">
    <source>
        <dbReference type="Pfam" id="PF00551"/>
    </source>
</evidence>
<dbReference type="Pfam" id="PF00551">
    <property type="entry name" value="Formyl_trans_N"/>
    <property type="match status" value="1"/>
</dbReference>
<evidence type="ECO:0000256" key="5">
    <source>
        <dbReference type="ARBA" id="ARBA00047664"/>
    </source>
</evidence>
<feature type="binding site" evidence="6">
    <location>
        <begin position="109"/>
        <end position="112"/>
    </location>
    <ligand>
        <name>(6R)-10-formyltetrahydrofolate</name>
        <dbReference type="ChEBI" id="CHEBI:195366"/>
    </ligand>
</feature>
<dbReference type="Gene3D" id="3.40.50.170">
    <property type="entry name" value="Formyl transferase, N-terminal domain"/>
    <property type="match status" value="1"/>
</dbReference>
<dbReference type="CDD" id="cd08645">
    <property type="entry name" value="FMT_core_GART"/>
    <property type="match status" value="1"/>
</dbReference>
<accession>A0A450T9D9</accession>
<dbReference type="EC" id="2.1.2.2" evidence="6"/>
<feature type="active site" description="Proton donor" evidence="6">
    <location>
        <position position="128"/>
    </location>
</feature>
<evidence type="ECO:0000256" key="1">
    <source>
        <dbReference type="ARBA" id="ARBA00005054"/>
    </source>
</evidence>
<feature type="site" description="Raises pKa of active site His" evidence="6">
    <location>
        <position position="164"/>
    </location>
</feature>
<evidence type="ECO:0000256" key="6">
    <source>
        <dbReference type="HAMAP-Rule" id="MF_01930"/>
    </source>
</evidence>
<proteinExistence type="inferred from homology"/>
<feature type="domain" description="Formyl transferase N-terminal" evidence="7">
    <location>
        <begin position="24"/>
        <end position="201"/>
    </location>
</feature>
<sequence length="212" mass="22790">MKTENNNTSNTGNDAAHSPPRFPIVVLISGRGSNLQAIIDAAGRDLPVEIRAVISNQPDAFGLERARRAGIGTAVLSHRSFSSREAFDAALQSAIEKFEPRLVVLAGFMRILTPGFVRHFAGRLINIHPALLPQLPGLDTHERAIAAGLKEHGATVHFVTEEVDAGPIIAQAKVPVLPGDTPDTLAGRVLVEEHRIFPEAIRMVLARQTAAE</sequence>
<gene>
    <name evidence="6" type="primary">purN</name>
    <name evidence="8" type="ORF">BECKDK2373B_GA0170837_11245</name>
</gene>
<evidence type="ECO:0000256" key="2">
    <source>
        <dbReference type="ARBA" id="ARBA00022679"/>
    </source>
</evidence>
<evidence type="ECO:0000256" key="3">
    <source>
        <dbReference type="ARBA" id="ARBA00022755"/>
    </source>
</evidence>
<dbReference type="NCBIfam" id="TIGR00639">
    <property type="entry name" value="PurN"/>
    <property type="match status" value="1"/>
</dbReference>
<dbReference type="InterPro" id="IPR036477">
    <property type="entry name" value="Formyl_transf_N_sf"/>
</dbReference>
<organism evidence="8">
    <name type="scientific">Candidatus Kentrum sp. DK</name>
    <dbReference type="NCBI Taxonomy" id="2126562"/>
    <lineage>
        <taxon>Bacteria</taxon>
        <taxon>Pseudomonadati</taxon>
        <taxon>Pseudomonadota</taxon>
        <taxon>Gammaproteobacteria</taxon>
        <taxon>Candidatus Kentrum</taxon>
    </lineage>
</organism>
<dbReference type="SUPFAM" id="SSF53328">
    <property type="entry name" value="Formyltransferase"/>
    <property type="match status" value="1"/>
</dbReference>
<feature type="binding site" evidence="6">
    <location>
        <position position="84"/>
    </location>
    <ligand>
        <name>(6R)-10-formyltetrahydrofolate</name>
        <dbReference type="ChEBI" id="CHEBI:195366"/>
    </ligand>
</feature>
<comment type="pathway">
    <text evidence="1 6">Purine metabolism; IMP biosynthesis via de novo pathway; N(2)-formyl-N(1)-(5-phospho-D-ribosyl)glycinamide from N(1)-(5-phospho-D-ribosyl)glycinamide (10-formyl THF route): step 1/1.</text>
</comment>
<name>A0A450T9D9_9GAMM</name>
<protein>
    <recommendedName>
        <fullName evidence="6">Phosphoribosylglycinamide formyltransferase</fullName>
        <ecNumber evidence="6">2.1.2.2</ecNumber>
    </recommendedName>
    <alternativeName>
        <fullName evidence="6">5'-phosphoribosylglycinamide transformylase</fullName>
    </alternativeName>
    <alternativeName>
        <fullName evidence="6">GAR transformylase</fullName>
        <shortName evidence="6">GART</shortName>
    </alternativeName>
</protein>
<comment type="function">
    <text evidence="6">Catalyzes the transfer of a formyl group from 10-formyltetrahydrofolate to 5-phospho-ribosyl-glycinamide (GAR), producing 5-phospho-ribosyl-N-formylglycinamide (FGAR) and tetrahydrofolate.</text>
</comment>
<keyword evidence="3 6" id="KW-0658">Purine biosynthesis</keyword>
<dbReference type="InterPro" id="IPR004607">
    <property type="entry name" value="GART"/>
</dbReference>
<dbReference type="AlphaFoldDB" id="A0A450T9D9"/>
<feature type="binding site" evidence="6">
    <location>
        <begin position="32"/>
        <end position="34"/>
    </location>
    <ligand>
        <name>N(1)-(5-phospho-beta-D-ribosyl)glycinamide</name>
        <dbReference type="ChEBI" id="CHEBI:143788"/>
    </ligand>
</feature>
<dbReference type="GO" id="GO:0004644">
    <property type="term" value="F:phosphoribosylglycinamide formyltransferase activity"/>
    <property type="evidence" value="ECO:0007669"/>
    <property type="project" value="UniProtKB-UniRule"/>
</dbReference>
<dbReference type="HAMAP" id="MF_01930">
    <property type="entry name" value="PurN"/>
    <property type="match status" value="1"/>
</dbReference>
<reference evidence="8" key="1">
    <citation type="submission" date="2019-02" db="EMBL/GenBank/DDBJ databases">
        <authorList>
            <person name="Gruber-Vodicka R. H."/>
            <person name="Seah K. B. B."/>
        </authorList>
    </citation>
    <scope>NUCLEOTIDE SEQUENCE</scope>
    <source>
        <strain evidence="8">BECK_DK47</strain>
    </source>
</reference>
<dbReference type="GO" id="GO:0006189">
    <property type="term" value="P:'de novo' IMP biosynthetic process"/>
    <property type="evidence" value="ECO:0007669"/>
    <property type="project" value="UniProtKB-UniRule"/>
</dbReference>
<keyword evidence="2 6" id="KW-0808">Transferase</keyword>
<dbReference type="EMBL" id="CAADEX010000124">
    <property type="protein sequence ID" value="VFJ63317.1"/>
    <property type="molecule type" value="Genomic_DNA"/>
</dbReference>
<dbReference type="PANTHER" id="PTHR43369">
    <property type="entry name" value="PHOSPHORIBOSYLGLYCINAMIDE FORMYLTRANSFERASE"/>
    <property type="match status" value="1"/>
</dbReference>
<dbReference type="UniPathway" id="UPA00074">
    <property type="reaction ID" value="UER00126"/>
</dbReference>
<dbReference type="InterPro" id="IPR002376">
    <property type="entry name" value="Formyl_transf_N"/>
</dbReference>
<evidence type="ECO:0000313" key="8">
    <source>
        <dbReference type="EMBL" id="VFJ63317.1"/>
    </source>
</evidence>
<feature type="binding site" evidence="6">
    <location>
        <position position="126"/>
    </location>
    <ligand>
        <name>(6R)-10-formyltetrahydrofolate</name>
        <dbReference type="ChEBI" id="CHEBI:195366"/>
    </ligand>
</feature>
<dbReference type="GO" id="GO:0005829">
    <property type="term" value="C:cytosol"/>
    <property type="evidence" value="ECO:0007669"/>
    <property type="project" value="TreeGrafter"/>
</dbReference>
<dbReference type="PROSITE" id="PS00373">
    <property type="entry name" value="GART"/>
    <property type="match status" value="1"/>
</dbReference>
<dbReference type="InterPro" id="IPR001555">
    <property type="entry name" value="GART_AS"/>
</dbReference>
<comment type="similarity">
    <text evidence="4 6">Belongs to the GART family.</text>
</comment>
<dbReference type="PANTHER" id="PTHR43369:SF2">
    <property type="entry name" value="PHOSPHORIBOSYLGLYCINAMIDE FORMYLTRANSFERASE"/>
    <property type="match status" value="1"/>
</dbReference>